<feature type="signal peptide" evidence="2">
    <location>
        <begin position="1"/>
        <end position="27"/>
    </location>
</feature>
<gene>
    <name evidence="3" type="ORF">H4W30_004340</name>
</gene>
<dbReference type="EMBL" id="JADBEJ010000005">
    <property type="protein sequence ID" value="MBE1577280.1"/>
    <property type="molecule type" value="Genomic_DNA"/>
</dbReference>
<comment type="caution">
    <text evidence="3">The sequence shown here is derived from an EMBL/GenBank/DDBJ whole genome shotgun (WGS) entry which is preliminary data.</text>
</comment>
<evidence type="ECO:0000256" key="1">
    <source>
        <dbReference type="SAM" id="MobiDB-lite"/>
    </source>
</evidence>
<feature type="chain" id="PRO_5046187262" description="Secreted protein" evidence="2">
    <location>
        <begin position="28"/>
        <end position="172"/>
    </location>
</feature>
<evidence type="ECO:0000256" key="2">
    <source>
        <dbReference type="SAM" id="SignalP"/>
    </source>
</evidence>
<feature type="compositionally biased region" description="Low complexity" evidence="1">
    <location>
        <begin position="42"/>
        <end position="55"/>
    </location>
</feature>
<sequence>MPVSTTMGTWRRLFAACAVCAAVGTLAACSGEDPPPPVTLMSASPPSLPTAVSSVPVPPIPSQTAPSRSAAPVPTSQPKPAEPVQGSCGTVTAASGLTLQVLNGPGVSCADATGIVDSFHKRIAGRQSAGSDEPVSETVDGWLCVSGAPAAQGGTSCSKGDQNVFAAVVPVE</sequence>
<organism evidence="3 4">
    <name type="scientific">Amycolatopsis roodepoortensis</name>
    <dbReference type="NCBI Taxonomy" id="700274"/>
    <lineage>
        <taxon>Bacteria</taxon>
        <taxon>Bacillati</taxon>
        <taxon>Actinomycetota</taxon>
        <taxon>Actinomycetes</taxon>
        <taxon>Pseudonocardiales</taxon>
        <taxon>Pseudonocardiaceae</taxon>
        <taxon>Amycolatopsis</taxon>
    </lineage>
</organism>
<keyword evidence="4" id="KW-1185">Reference proteome</keyword>
<dbReference type="RefSeq" id="WP_225949807.1">
    <property type="nucleotide sequence ID" value="NZ_JADBEJ010000005.1"/>
</dbReference>
<reference evidence="3 4" key="1">
    <citation type="submission" date="2020-10" db="EMBL/GenBank/DDBJ databases">
        <title>Sequencing the genomes of 1000 actinobacteria strains.</title>
        <authorList>
            <person name="Klenk H.-P."/>
        </authorList>
    </citation>
    <scope>NUCLEOTIDE SEQUENCE [LARGE SCALE GENOMIC DNA]</scope>
    <source>
        <strain evidence="3 4">DSM 46661</strain>
    </source>
</reference>
<dbReference type="Proteomes" id="UP000656548">
    <property type="component" value="Unassembled WGS sequence"/>
</dbReference>
<evidence type="ECO:0008006" key="5">
    <source>
        <dbReference type="Google" id="ProtNLM"/>
    </source>
</evidence>
<accession>A0ABR9L9G7</accession>
<proteinExistence type="predicted"/>
<evidence type="ECO:0000313" key="3">
    <source>
        <dbReference type="EMBL" id="MBE1577280.1"/>
    </source>
</evidence>
<name>A0ABR9L9G7_9PSEU</name>
<evidence type="ECO:0000313" key="4">
    <source>
        <dbReference type="Proteomes" id="UP000656548"/>
    </source>
</evidence>
<keyword evidence="2" id="KW-0732">Signal</keyword>
<feature type="region of interest" description="Disordered" evidence="1">
    <location>
        <begin position="40"/>
        <end position="87"/>
    </location>
</feature>
<protein>
    <recommendedName>
        <fullName evidence="5">Secreted protein</fullName>
    </recommendedName>
</protein>